<evidence type="ECO:0000313" key="2">
    <source>
        <dbReference type="EMBL" id="MBW33278.1"/>
    </source>
</evidence>
<sequence length="69" mass="7538">MLLLLLLLSPPFNALAYRVACSLRLLSTNIIDKHYPVAAVVVAYSIALLAQTQATREVLSTRLGHHQAP</sequence>
<name>A0A2M3ZY14_9DIPT</name>
<dbReference type="AlphaFoldDB" id="A0A2M3ZY14"/>
<dbReference type="EMBL" id="GGFM01012527">
    <property type="protein sequence ID" value="MBW33278.1"/>
    <property type="molecule type" value="Transcribed_RNA"/>
</dbReference>
<evidence type="ECO:0000256" key="1">
    <source>
        <dbReference type="SAM" id="SignalP"/>
    </source>
</evidence>
<keyword evidence="1" id="KW-0732">Signal</keyword>
<proteinExistence type="predicted"/>
<feature type="signal peptide" evidence="1">
    <location>
        <begin position="1"/>
        <end position="16"/>
    </location>
</feature>
<protein>
    <submittedName>
        <fullName evidence="2">Putative secreted peptide</fullName>
    </submittedName>
</protein>
<accession>A0A2M3ZY14</accession>
<feature type="chain" id="PRO_5014772769" evidence="1">
    <location>
        <begin position="17"/>
        <end position="69"/>
    </location>
</feature>
<reference evidence="2" key="1">
    <citation type="submission" date="2018-01" db="EMBL/GenBank/DDBJ databases">
        <title>An insight into the sialome of Amazonian anophelines.</title>
        <authorList>
            <person name="Ribeiro J.M."/>
            <person name="Scarpassa V."/>
            <person name="Calvo E."/>
        </authorList>
    </citation>
    <scope>NUCLEOTIDE SEQUENCE</scope>
    <source>
        <tissue evidence="2">Salivary glands</tissue>
    </source>
</reference>
<organism evidence="2">
    <name type="scientific">Anopheles braziliensis</name>
    <dbReference type="NCBI Taxonomy" id="58242"/>
    <lineage>
        <taxon>Eukaryota</taxon>
        <taxon>Metazoa</taxon>
        <taxon>Ecdysozoa</taxon>
        <taxon>Arthropoda</taxon>
        <taxon>Hexapoda</taxon>
        <taxon>Insecta</taxon>
        <taxon>Pterygota</taxon>
        <taxon>Neoptera</taxon>
        <taxon>Endopterygota</taxon>
        <taxon>Diptera</taxon>
        <taxon>Nematocera</taxon>
        <taxon>Culicoidea</taxon>
        <taxon>Culicidae</taxon>
        <taxon>Anophelinae</taxon>
        <taxon>Anopheles</taxon>
    </lineage>
</organism>